<evidence type="ECO:0000313" key="2">
    <source>
        <dbReference type="Proteomes" id="UP000242818"/>
    </source>
</evidence>
<name>A0A1C4EP57_9BACT</name>
<dbReference type="STRING" id="1335309.GA0116948_10980"/>
<dbReference type="RefSeq" id="WP_089713038.1">
    <property type="nucleotide sequence ID" value="NZ_FMAR01000009.1"/>
</dbReference>
<evidence type="ECO:0000313" key="1">
    <source>
        <dbReference type="EMBL" id="SCC45341.1"/>
    </source>
</evidence>
<organism evidence="1 2">
    <name type="scientific">Chitinophaga costaii</name>
    <dbReference type="NCBI Taxonomy" id="1335309"/>
    <lineage>
        <taxon>Bacteria</taxon>
        <taxon>Pseudomonadati</taxon>
        <taxon>Bacteroidota</taxon>
        <taxon>Chitinophagia</taxon>
        <taxon>Chitinophagales</taxon>
        <taxon>Chitinophagaceae</taxon>
        <taxon>Chitinophaga</taxon>
    </lineage>
</organism>
<dbReference type="AlphaFoldDB" id="A0A1C4EP57"/>
<gene>
    <name evidence="1" type="ORF">GA0116948_10980</name>
</gene>
<protein>
    <recommendedName>
        <fullName evidence="3">HicB_like antitoxin of toxin-antitoxin system</fullName>
    </recommendedName>
</protein>
<proteinExistence type="predicted"/>
<evidence type="ECO:0008006" key="3">
    <source>
        <dbReference type="Google" id="ProtNLM"/>
    </source>
</evidence>
<accession>A0A1C4EP57</accession>
<dbReference type="OrthoDB" id="672503at2"/>
<dbReference type="EMBL" id="FMAR01000009">
    <property type="protein sequence ID" value="SCC45341.1"/>
    <property type="molecule type" value="Genomic_DNA"/>
</dbReference>
<reference evidence="1 2" key="1">
    <citation type="submission" date="2016-08" db="EMBL/GenBank/DDBJ databases">
        <authorList>
            <person name="Seilhamer J.J."/>
        </authorList>
    </citation>
    <scope>NUCLEOTIDE SEQUENCE [LARGE SCALE GENOMIC DNA]</scope>
    <source>
        <strain evidence="1 2">A37T2</strain>
    </source>
</reference>
<sequence>MTTEANIKITKDRDKIFFVSVHMPIWTKWNEFGNLSVNIPLLGIDTIAKDEHDAEKAIEEAIISFCLIAEKFGQGIQKELQALGWSLIDSSNFKFDVNDDNAVLDRIFKTGDNYVNENLEIAA</sequence>
<keyword evidence="2" id="KW-1185">Reference proteome</keyword>
<dbReference type="Proteomes" id="UP000242818">
    <property type="component" value="Unassembled WGS sequence"/>
</dbReference>